<gene>
    <name evidence="6" type="ORF">ACFO0B_20450</name>
</gene>
<dbReference type="Proteomes" id="UP001595696">
    <property type="component" value="Unassembled WGS sequence"/>
</dbReference>
<comment type="caution">
    <text evidence="6">The sequence shown here is derived from an EMBL/GenBank/DDBJ whole genome shotgun (WGS) entry which is preliminary data.</text>
</comment>
<evidence type="ECO:0000256" key="1">
    <source>
        <dbReference type="ARBA" id="ARBA00006068"/>
    </source>
</evidence>
<feature type="region of interest" description="Disordered" evidence="2">
    <location>
        <begin position="485"/>
        <end position="505"/>
    </location>
</feature>
<evidence type="ECO:0000313" key="6">
    <source>
        <dbReference type="EMBL" id="MFC3964364.1"/>
    </source>
</evidence>
<dbReference type="PANTHER" id="PTHR33392">
    <property type="entry name" value="POLYISOPRENYL-TEICHOIC ACID--PEPTIDOGLYCAN TEICHOIC ACID TRANSFERASE TAGU"/>
    <property type="match status" value="1"/>
</dbReference>
<dbReference type="Gene3D" id="3.40.630.190">
    <property type="entry name" value="LCP protein"/>
    <property type="match status" value="1"/>
</dbReference>
<dbReference type="EMBL" id="JBHSAX010000017">
    <property type="protein sequence ID" value="MFC3964364.1"/>
    <property type="molecule type" value="Genomic_DNA"/>
</dbReference>
<dbReference type="InterPro" id="IPR050922">
    <property type="entry name" value="LytR/CpsA/Psr_CW_biosynth"/>
</dbReference>
<evidence type="ECO:0000256" key="2">
    <source>
        <dbReference type="SAM" id="MobiDB-lite"/>
    </source>
</evidence>
<protein>
    <submittedName>
        <fullName evidence="6">LCP family protein</fullName>
    </submittedName>
</protein>
<evidence type="ECO:0000259" key="4">
    <source>
        <dbReference type="Pfam" id="PF03816"/>
    </source>
</evidence>
<feature type="transmembrane region" description="Helical" evidence="3">
    <location>
        <begin position="154"/>
        <end position="178"/>
    </location>
</feature>
<feature type="compositionally biased region" description="Basic and acidic residues" evidence="2">
    <location>
        <begin position="121"/>
        <end position="132"/>
    </location>
</feature>
<feature type="compositionally biased region" description="Low complexity" evidence="2">
    <location>
        <begin position="492"/>
        <end position="505"/>
    </location>
</feature>
<dbReference type="InterPro" id="IPR004474">
    <property type="entry name" value="LytR_CpsA_psr"/>
</dbReference>
<keyword evidence="3" id="KW-1133">Transmembrane helix</keyword>
<evidence type="ECO:0000259" key="5">
    <source>
        <dbReference type="Pfam" id="PF13399"/>
    </source>
</evidence>
<dbReference type="NCBIfam" id="TIGR00350">
    <property type="entry name" value="lytR_cpsA_psr"/>
    <property type="match status" value="1"/>
</dbReference>
<sequence length="646" mass="68003">MGRDESSRPGGQAASGRQAPGPDESARRRPPQRPTPAREEPVRPAGRQAPGRAEKPAPEPAADSTRVHRQAPAAGPARPRPEKGRKPPVQPRGPVADEPAEDVTEEIPPVEPGPEPGKTGDTPRGRKARSAEQPRSVGPRKAGATGIKSRRGRLALRSSVAAVAVIALLTTGGGWSYLRATDSGFTQVNALDENPEDVLDSNLQLGDENFLIVGTDTRAGVNGDIGAGTLEDAEGARADTVMLVNIPKNRSRVVVVSFPRDLDVTRPQCQGWDNDKGTYTQETFPSAMGDKLNAVYALGGPRCLVNVVRKMSGLSINRFIGIDFAGFEAMVDQVGGVEVCSTKPIIDDTLGTILETSGKQIVSGQTALNYVRARHVYGEERSDYDRINRQQKFLASLLRGALSSKVLLDPGKMNGFVSAFTSHTFVDDVRSQDLLMLGRSLQKMSAGAVTFLTIPTAGTTSYGNEIPRDTDIKALFRAVIDDQPLPGEQKAPEITTEAEPAPAEPTTELTAVDPGIVSVQVSNASGMEGSAQRTATKLSTQGFGIYTTSNYSGGTSPSTKVRYATGHEAEAATVASSIPGASLERADELGSIIELVLGESFAGTVVPPTPVGTTLPSVPLGTPASAAPIALPSDLEHMNAADDTCK</sequence>
<dbReference type="PANTHER" id="PTHR33392:SF6">
    <property type="entry name" value="POLYISOPRENYL-TEICHOIC ACID--PEPTIDOGLYCAN TEICHOIC ACID TRANSFERASE TAGU"/>
    <property type="match status" value="1"/>
</dbReference>
<accession>A0ABV8DWY0</accession>
<proteinExistence type="inferred from homology"/>
<evidence type="ECO:0000313" key="7">
    <source>
        <dbReference type="Proteomes" id="UP001595696"/>
    </source>
</evidence>
<evidence type="ECO:0000256" key="3">
    <source>
        <dbReference type="SAM" id="Phobius"/>
    </source>
</evidence>
<keyword evidence="3" id="KW-0812">Transmembrane</keyword>
<keyword evidence="7" id="KW-1185">Reference proteome</keyword>
<keyword evidence="3" id="KW-0472">Membrane</keyword>
<feature type="domain" description="Cell envelope-related transcriptional attenuator" evidence="4">
    <location>
        <begin position="237"/>
        <end position="399"/>
    </location>
</feature>
<dbReference type="RefSeq" id="WP_378614124.1">
    <property type="nucleotide sequence ID" value="NZ_JBHSAX010000017.1"/>
</dbReference>
<dbReference type="Gene3D" id="3.30.70.2390">
    <property type="match status" value="1"/>
</dbReference>
<dbReference type="Pfam" id="PF03816">
    <property type="entry name" value="LytR_cpsA_psr"/>
    <property type="match status" value="1"/>
</dbReference>
<organism evidence="6 7">
    <name type="scientific">Nocardia jiangsuensis</name>
    <dbReference type="NCBI Taxonomy" id="1691563"/>
    <lineage>
        <taxon>Bacteria</taxon>
        <taxon>Bacillati</taxon>
        <taxon>Actinomycetota</taxon>
        <taxon>Actinomycetes</taxon>
        <taxon>Mycobacteriales</taxon>
        <taxon>Nocardiaceae</taxon>
        <taxon>Nocardia</taxon>
    </lineage>
</organism>
<reference evidence="7" key="1">
    <citation type="journal article" date="2019" name="Int. J. Syst. Evol. Microbiol.">
        <title>The Global Catalogue of Microorganisms (GCM) 10K type strain sequencing project: providing services to taxonomists for standard genome sequencing and annotation.</title>
        <authorList>
            <consortium name="The Broad Institute Genomics Platform"/>
            <consortium name="The Broad Institute Genome Sequencing Center for Infectious Disease"/>
            <person name="Wu L."/>
            <person name="Ma J."/>
        </authorList>
    </citation>
    <scope>NUCLEOTIDE SEQUENCE [LARGE SCALE GENOMIC DNA]</scope>
    <source>
        <strain evidence="7">CGMCC 4.7330</strain>
    </source>
</reference>
<comment type="similarity">
    <text evidence="1">Belongs to the LytR/CpsA/Psr (LCP) family.</text>
</comment>
<dbReference type="Pfam" id="PF13399">
    <property type="entry name" value="LytR_C"/>
    <property type="match status" value="1"/>
</dbReference>
<name>A0ABV8DWY0_9NOCA</name>
<feature type="domain" description="LytR/CpsA/Psr regulator C-terminal" evidence="5">
    <location>
        <begin position="517"/>
        <end position="601"/>
    </location>
</feature>
<feature type="region of interest" description="Disordered" evidence="2">
    <location>
        <begin position="1"/>
        <end position="149"/>
    </location>
</feature>
<dbReference type="InterPro" id="IPR027381">
    <property type="entry name" value="LytR/CpsA/Psr_C"/>
</dbReference>